<evidence type="ECO:0000256" key="3">
    <source>
        <dbReference type="ARBA" id="ARBA00022833"/>
    </source>
</evidence>
<name>A0ABR8VUJ6_9GAMM</name>
<evidence type="ECO:0000313" key="6">
    <source>
        <dbReference type="EMBL" id="MBD8008186.1"/>
    </source>
</evidence>
<dbReference type="EMBL" id="JACSPT010000002">
    <property type="protein sequence ID" value="MBD8008186.1"/>
    <property type="molecule type" value="Genomic_DNA"/>
</dbReference>
<evidence type="ECO:0000256" key="1">
    <source>
        <dbReference type="ARBA" id="ARBA00005495"/>
    </source>
</evidence>
<evidence type="ECO:0000256" key="4">
    <source>
        <dbReference type="ARBA" id="ARBA00023239"/>
    </source>
</evidence>
<evidence type="ECO:0000313" key="7">
    <source>
        <dbReference type="Proteomes" id="UP000621930"/>
    </source>
</evidence>
<dbReference type="InterPro" id="IPR011057">
    <property type="entry name" value="Mss4-like_sf"/>
</dbReference>
<organism evidence="6 7">
    <name type="scientific">Acinetobacter pecorum</name>
    <dbReference type="NCBI Taxonomy" id="2762215"/>
    <lineage>
        <taxon>Bacteria</taxon>
        <taxon>Pseudomonadati</taxon>
        <taxon>Pseudomonadota</taxon>
        <taxon>Gammaproteobacteria</taxon>
        <taxon>Moraxellales</taxon>
        <taxon>Moraxellaceae</taxon>
        <taxon>Acinetobacter</taxon>
    </lineage>
</organism>
<comment type="caution">
    <text evidence="6">The sequence shown here is derived from an EMBL/GenBank/DDBJ whole genome shotgun (WGS) entry which is preliminary data.</text>
</comment>
<dbReference type="SUPFAM" id="SSF51316">
    <property type="entry name" value="Mss4-like"/>
    <property type="match status" value="1"/>
</dbReference>
<evidence type="ECO:0000259" key="5">
    <source>
        <dbReference type="PROSITE" id="PS51891"/>
    </source>
</evidence>
<sequence length="142" mass="16050">MNYSGSCLCGNVKFRVNTDIHSMYHCHCSLCRKQSGTAANAATLINQQYFEWTSVTSSISCYQKETGFRSHFCQRCGSPVPNQVGTTALIWIPLGLLDNAPKIQQKLSFCLSSKITWADEIKVNQSYTELPEFEELLSYFDQ</sequence>
<dbReference type="Proteomes" id="UP000621930">
    <property type="component" value="Unassembled WGS sequence"/>
</dbReference>
<dbReference type="PANTHER" id="PTHR33337">
    <property type="entry name" value="GFA DOMAIN-CONTAINING PROTEIN"/>
    <property type="match status" value="1"/>
</dbReference>
<dbReference type="InterPro" id="IPR006913">
    <property type="entry name" value="CENP-V/GFA"/>
</dbReference>
<protein>
    <submittedName>
        <fullName evidence="6">GFA family protein</fullName>
    </submittedName>
</protein>
<gene>
    <name evidence="6" type="ORF">H9629_02315</name>
</gene>
<comment type="similarity">
    <text evidence="1">Belongs to the Gfa family.</text>
</comment>
<dbReference type="PANTHER" id="PTHR33337:SF40">
    <property type="entry name" value="CENP-V_GFA DOMAIN-CONTAINING PROTEIN-RELATED"/>
    <property type="match status" value="1"/>
</dbReference>
<dbReference type="Gene3D" id="3.90.1590.10">
    <property type="entry name" value="glutathione-dependent formaldehyde- activating enzyme (gfa)"/>
    <property type="match status" value="1"/>
</dbReference>
<dbReference type="PROSITE" id="PS51891">
    <property type="entry name" value="CENP_V_GFA"/>
    <property type="match status" value="1"/>
</dbReference>
<keyword evidence="2" id="KW-0479">Metal-binding</keyword>
<evidence type="ECO:0000256" key="2">
    <source>
        <dbReference type="ARBA" id="ARBA00022723"/>
    </source>
</evidence>
<proteinExistence type="inferred from homology"/>
<keyword evidence="7" id="KW-1185">Reference proteome</keyword>
<dbReference type="Pfam" id="PF04828">
    <property type="entry name" value="GFA"/>
    <property type="match status" value="1"/>
</dbReference>
<reference evidence="6 7" key="1">
    <citation type="submission" date="2020-08" db="EMBL/GenBank/DDBJ databases">
        <title>A Genomic Blueprint of the Chicken Gut Microbiome.</title>
        <authorList>
            <person name="Gilroy R."/>
            <person name="Ravi A."/>
            <person name="Getino M."/>
            <person name="Pursley I."/>
            <person name="Horton D.L."/>
            <person name="Alikhan N.-F."/>
            <person name="Baker D."/>
            <person name="Gharbi K."/>
            <person name="Hall N."/>
            <person name="Watson M."/>
            <person name="Adriaenssens E.M."/>
            <person name="Foster-Nyarko E."/>
            <person name="Jarju S."/>
            <person name="Secka A."/>
            <person name="Antonio M."/>
            <person name="Oren A."/>
            <person name="Chaudhuri R."/>
            <person name="La Ragione R.M."/>
            <person name="Hildebrand F."/>
            <person name="Pallen M.J."/>
        </authorList>
    </citation>
    <scope>NUCLEOTIDE SEQUENCE [LARGE SCALE GENOMIC DNA]</scope>
    <source>
        <strain evidence="6 7">Sa1BUA6</strain>
    </source>
</reference>
<keyword evidence="4" id="KW-0456">Lyase</keyword>
<accession>A0ABR8VUJ6</accession>
<keyword evidence="3" id="KW-0862">Zinc</keyword>
<feature type="domain" description="CENP-V/GFA" evidence="5">
    <location>
        <begin position="3"/>
        <end position="134"/>
    </location>
</feature>
<dbReference type="RefSeq" id="WP_064101421.1">
    <property type="nucleotide sequence ID" value="NZ_JACSPT010000002.1"/>
</dbReference>